<gene>
    <name evidence="1" type="ORF">CDAR_320551</name>
</gene>
<organism evidence="1 2">
    <name type="scientific">Caerostris darwini</name>
    <dbReference type="NCBI Taxonomy" id="1538125"/>
    <lineage>
        <taxon>Eukaryota</taxon>
        <taxon>Metazoa</taxon>
        <taxon>Ecdysozoa</taxon>
        <taxon>Arthropoda</taxon>
        <taxon>Chelicerata</taxon>
        <taxon>Arachnida</taxon>
        <taxon>Araneae</taxon>
        <taxon>Araneomorphae</taxon>
        <taxon>Entelegynae</taxon>
        <taxon>Araneoidea</taxon>
        <taxon>Araneidae</taxon>
        <taxon>Caerostris</taxon>
    </lineage>
</organism>
<reference evidence="1 2" key="1">
    <citation type="submission" date="2021-06" db="EMBL/GenBank/DDBJ databases">
        <title>Caerostris darwini draft genome.</title>
        <authorList>
            <person name="Kono N."/>
            <person name="Arakawa K."/>
        </authorList>
    </citation>
    <scope>NUCLEOTIDE SEQUENCE [LARGE SCALE GENOMIC DNA]</scope>
</reference>
<evidence type="ECO:0000313" key="2">
    <source>
        <dbReference type="Proteomes" id="UP001054837"/>
    </source>
</evidence>
<dbReference type="EMBL" id="BPLQ01015341">
    <property type="protein sequence ID" value="GIY87404.1"/>
    <property type="molecule type" value="Genomic_DNA"/>
</dbReference>
<dbReference type="AlphaFoldDB" id="A0AAV4X076"/>
<keyword evidence="2" id="KW-1185">Reference proteome</keyword>
<comment type="caution">
    <text evidence="1">The sequence shown here is derived from an EMBL/GenBank/DDBJ whole genome shotgun (WGS) entry which is preliminary data.</text>
</comment>
<sequence length="111" mass="12622">MAGSPPIECMGYSKQKRSCCILSRFRDRLITALERKRKNGLLEYSVHKSAGTSQKMSQYLAQQLQHKPEIGATWNLGPPPLSDCPDSYANVFDKMLPTLHEGIIYQIFDFK</sequence>
<dbReference type="Proteomes" id="UP001054837">
    <property type="component" value="Unassembled WGS sequence"/>
</dbReference>
<proteinExistence type="predicted"/>
<name>A0AAV4X076_9ARAC</name>
<protein>
    <submittedName>
        <fullName evidence="1">Uncharacterized protein</fullName>
    </submittedName>
</protein>
<accession>A0AAV4X076</accession>
<evidence type="ECO:0000313" key="1">
    <source>
        <dbReference type="EMBL" id="GIY87404.1"/>
    </source>
</evidence>